<dbReference type="AlphaFoldDB" id="A0A0G4H5K0"/>
<reference evidence="1 2" key="1">
    <citation type="submission" date="2014-11" db="EMBL/GenBank/DDBJ databases">
        <authorList>
            <person name="Zhu J."/>
            <person name="Qi W."/>
            <person name="Song R."/>
        </authorList>
    </citation>
    <scope>NUCLEOTIDE SEQUENCE [LARGE SCALE GENOMIC DNA]</scope>
</reference>
<accession>A0A0G4H5K0</accession>
<protein>
    <submittedName>
        <fullName evidence="1">Uncharacterized protein</fullName>
    </submittedName>
</protein>
<dbReference type="OrthoDB" id="6432781at2759"/>
<organism evidence="1 2">
    <name type="scientific">Vitrella brassicaformis (strain CCMP3155)</name>
    <dbReference type="NCBI Taxonomy" id="1169540"/>
    <lineage>
        <taxon>Eukaryota</taxon>
        <taxon>Sar</taxon>
        <taxon>Alveolata</taxon>
        <taxon>Colpodellida</taxon>
        <taxon>Vitrellaceae</taxon>
        <taxon>Vitrella</taxon>
    </lineage>
</organism>
<dbReference type="EMBL" id="CDMY01001022">
    <property type="protein sequence ID" value="CEM39081.1"/>
    <property type="molecule type" value="Genomic_DNA"/>
</dbReference>
<gene>
    <name evidence="1" type="ORF">Vbra_470</name>
</gene>
<evidence type="ECO:0000313" key="1">
    <source>
        <dbReference type="EMBL" id="CEM39081.1"/>
    </source>
</evidence>
<dbReference type="InParanoid" id="A0A0G4H5K0"/>
<sequence length="235" mass="26257">EANPFGDHYFLGHRSGQLSMRHNSMRNLFCRILAEADVAAHMEVYLQNLDVTPPDNDPNSQRIDIYWVVEGQGSVLDFTITHPCPPDASPIRSHRDVNRRNAQLSGGKAAALAEKAKTDKYGPTVQARGFRSVVLAADTFSRWAPAVLAFLKTLANRRPRTSAIPASEDVSFRDRVINHWSQLLSMELMKYSAFRVANRAQRAAAARGPARASAFAEDFISRGPYRPHTRPLFRA</sequence>
<keyword evidence="2" id="KW-1185">Reference proteome</keyword>
<feature type="non-terminal residue" evidence="1">
    <location>
        <position position="1"/>
    </location>
</feature>
<evidence type="ECO:0000313" key="2">
    <source>
        <dbReference type="Proteomes" id="UP000041254"/>
    </source>
</evidence>
<dbReference type="VEuPathDB" id="CryptoDB:Vbra_470"/>
<dbReference type="Proteomes" id="UP000041254">
    <property type="component" value="Unassembled WGS sequence"/>
</dbReference>
<proteinExistence type="predicted"/>
<name>A0A0G4H5K0_VITBC</name>